<keyword evidence="2" id="KW-1185">Reference proteome</keyword>
<organism evidence="1">
    <name type="scientific">Solanum lycopersicum</name>
    <name type="common">Tomato</name>
    <name type="synonym">Lycopersicon esculentum</name>
    <dbReference type="NCBI Taxonomy" id="4081"/>
    <lineage>
        <taxon>Eukaryota</taxon>
        <taxon>Viridiplantae</taxon>
        <taxon>Streptophyta</taxon>
        <taxon>Embryophyta</taxon>
        <taxon>Tracheophyta</taxon>
        <taxon>Spermatophyta</taxon>
        <taxon>Magnoliopsida</taxon>
        <taxon>eudicotyledons</taxon>
        <taxon>Gunneridae</taxon>
        <taxon>Pentapetalae</taxon>
        <taxon>asterids</taxon>
        <taxon>lamiids</taxon>
        <taxon>Solanales</taxon>
        <taxon>Solanaceae</taxon>
        <taxon>Solanoideae</taxon>
        <taxon>Solaneae</taxon>
        <taxon>Solanum</taxon>
        <taxon>Solanum subgen. Lycopersicon</taxon>
    </lineage>
</organism>
<dbReference type="Proteomes" id="UP000004994">
    <property type="component" value="Chromosome 5"/>
</dbReference>
<dbReference type="EnsemblPlants" id="Solyc05g025927.1.1">
    <property type="protein sequence ID" value="Solyc05g025927.1.1"/>
    <property type="gene ID" value="Solyc05g025927.1"/>
</dbReference>
<evidence type="ECO:0000313" key="2">
    <source>
        <dbReference type="Proteomes" id="UP000004994"/>
    </source>
</evidence>
<protein>
    <submittedName>
        <fullName evidence="1">Uncharacterized protein</fullName>
    </submittedName>
</protein>
<dbReference type="Gramene" id="Solyc05g025927.1.1">
    <property type="protein sequence ID" value="Solyc05g025927.1.1"/>
    <property type="gene ID" value="Solyc05g025927.1"/>
</dbReference>
<dbReference type="InParanoid" id="A0A3Q7HCB7"/>
<reference evidence="1" key="2">
    <citation type="submission" date="2019-01" db="UniProtKB">
        <authorList>
            <consortium name="EnsemblPlants"/>
        </authorList>
    </citation>
    <scope>IDENTIFICATION</scope>
    <source>
        <strain evidence="1">cv. Heinz 1706</strain>
    </source>
</reference>
<proteinExistence type="predicted"/>
<dbReference type="AlphaFoldDB" id="A0A3Q7HCB7"/>
<reference evidence="1" key="1">
    <citation type="journal article" date="2012" name="Nature">
        <title>The tomato genome sequence provides insights into fleshy fruit evolution.</title>
        <authorList>
            <consortium name="Tomato Genome Consortium"/>
        </authorList>
    </citation>
    <scope>NUCLEOTIDE SEQUENCE [LARGE SCALE GENOMIC DNA]</scope>
    <source>
        <strain evidence="1">cv. Heinz 1706</strain>
    </source>
</reference>
<evidence type="ECO:0000313" key="1">
    <source>
        <dbReference type="EnsemblPlants" id="Solyc05g025927.1.1"/>
    </source>
</evidence>
<name>A0A3Q7HCB7_SOLLC</name>
<accession>A0A3Q7HCB7</accession>
<sequence>MLGVCAIQTILSQKHTLHDLFGSQDIGAFAYRVVVTALYLTLTHPNISYIVNLLCQFIF</sequence>